<dbReference type="InterPro" id="IPR051534">
    <property type="entry name" value="CBASS_pafABC_assoc_protein"/>
</dbReference>
<evidence type="ECO:0000259" key="3">
    <source>
        <dbReference type="PROSITE" id="PS51000"/>
    </source>
</evidence>
<evidence type="ECO:0000313" key="5">
    <source>
        <dbReference type="Proteomes" id="UP000292886"/>
    </source>
</evidence>
<dbReference type="InterPro" id="IPR026881">
    <property type="entry name" value="WYL_dom"/>
</dbReference>
<evidence type="ECO:0000256" key="2">
    <source>
        <dbReference type="ARBA" id="ARBA00023163"/>
    </source>
</evidence>
<keyword evidence="5" id="KW-1185">Reference proteome</keyword>
<dbReference type="Gene3D" id="1.10.10.10">
    <property type="entry name" value="Winged helix-like DNA-binding domain superfamily/Winged helix DNA-binding domain"/>
    <property type="match status" value="1"/>
</dbReference>
<dbReference type="Pfam" id="PF08279">
    <property type="entry name" value="HTH_11"/>
    <property type="match status" value="1"/>
</dbReference>
<dbReference type="InterPro" id="IPR036388">
    <property type="entry name" value="WH-like_DNA-bd_sf"/>
</dbReference>
<keyword evidence="1" id="KW-0805">Transcription regulation</keyword>
<dbReference type="PROSITE" id="PS52050">
    <property type="entry name" value="WYL"/>
    <property type="match status" value="1"/>
</dbReference>
<dbReference type="KEGG" id="wei:EQG49_10525"/>
<dbReference type="EMBL" id="CP037940">
    <property type="protein sequence ID" value="QBO36845.1"/>
    <property type="molecule type" value="Genomic_DNA"/>
</dbReference>
<dbReference type="PROSITE" id="PS51000">
    <property type="entry name" value="HTH_DEOR_2"/>
    <property type="match status" value="1"/>
</dbReference>
<feature type="domain" description="HTH deoR-type" evidence="3">
    <location>
        <begin position="4"/>
        <end position="59"/>
    </location>
</feature>
<proteinExistence type="predicted"/>
<dbReference type="PANTHER" id="PTHR34580:SF9">
    <property type="entry name" value="SLL5097 PROTEIN"/>
    <property type="match status" value="1"/>
</dbReference>
<reference evidence="5" key="1">
    <citation type="submission" date="2019-03" db="EMBL/GenBank/DDBJ databases">
        <title>Weissella sp. 26KH-42 Genome sequencing.</title>
        <authorList>
            <person name="Heo J."/>
            <person name="Kim S.-J."/>
            <person name="Kim J.-S."/>
            <person name="Hong S.-B."/>
            <person name="Kwon S.-W."/>
        </authorList>
    </citation>
    <scope>NUCLEOTIDE SEQUENCE [LARGE SCALE GENOMIC DNA]</scope>
    <source>
        <strain evidence="5">26KH-42</strain>
    </source>
</reference>
<dbReference type="SUPFAM" id="SSF46785">
    <property type="entry name" value="Winged helix' DNA-binding domain"/>
    <property type="match status" value="1"/>
</dbReference>
<dbReference type="Proteomes" id="UP000292886">
    <property type="component" value="Chromosome"/>
</dbReference>
<gene>
    <name evidence="4" type="ORF">EQG49_10525</name>
</gene>
<dbReference type="InterPro" id="IPR001034">
    <property type="entry name" value="DeoR_HTH"/>
</dbReference>
<dbReference type="Pfam" id="PF13280">
    <property type="entry name" value="WYL"/>
    <property type="match status" value="1"/>
</dbReference>
<sequence>MAEKFDRINTMMRYMNNRQTFTLRELADEFHVSKRTALRDVQTIESLGMPLEAQVGNGGGYSVMRNQLLPAVQFTTDELKSLFLAFQATANQQLPYLQDRQRLLEKLLAIASQAQQDDLLLLKQLILFENTNPANPNLLELSDFATPMLRTLLELSLQYQQLDFSYTDNQQHATVRTILVLNFYFQNSHWYLAAYDYTRQAKRNFRVDRITEPVINWQRSMPKQAELQSLKHTSPSAPNLRLQLQSTAIQRFKRMHAPQFQLEYIDPFQNVAKFETSINLTNPQEISFISDWLLFLGDEVKPIEVPNIIRANIQQKMQRW</sequence>
<dbReference type="GO" id="GO:0003700">
    <property type="term" value="F:DNA-binding transcription factor activity"/>
    <property type="evidence" value="ECO:0007669"/>
    <property type="project" value="InterPro"/>
</dbReference>
<evidence type="ECO:0000256" key="1">
    <source>
        <dbReference type="ARBA" id="ARBA00023015"/>
    </source>
</evidence>
<dbReference type="InterPro" id="IPR013196">
    <property type="entry name" value="HTH_11"/>
</dbReference>
<dbReference type="PANTHER" id="PTHR34580">
    <property type="match status" value="1"/>
</dbReference>
<dbReference type="OrthoDB" id="9815009at2"/>
<protein>
    <submittedName>
        <fullName evidence="4">WYL domain-containing transcriptional regulator</fullName>
    </submittedName>
</protein>
<evidence type="ECO:0000313" key="4">
    <source>
        <dbReference type="EMBL" id="QBO36845.1"/>
    </source>
</evidence>
<dbReference type="InterPro" id="IPR036390">
    <property type="entry name" value="WH_DNA-bd_sf"/>
</dbReference>
<dbReference type="RefSeq" id="WP_133363922.1">
    <property type="nucleotide sequence ID" value="NZ_CP037940.1"/>
</dbReference>
<keyword evidence="2" id="KW-0804">Transcription</keyword>
<dbReference type="AlphaFoldDB" id="A0A4V1AIV7"/>
<accession>A0A4V1AIV7</accession>
<organism evidence="4 5">
    <name type="scientific">Periweissella cryptocerci</name>
    <dbReference type="NCBI Taxonomy" id="2506420"/>
    <lineage>
        <taxon>Bacteria</taxon>
        <taxon>Bacillati</taxon>
        <taxon>Bacillota</taxon>
        <taxon>Bacilli</taxon>
        <taxon>Lactobacillales</taxon>
        <taxon>Lactobacillaceae</taxon>
        <taxon>Periweissella</taxon>
    </lineage>
</organism>
<name>A0A4V1AIV7_9LACO</name>